<keyword evidence="2" id="KW-1185">Reference proteome</keyword>
<gene>
    <name evidence="1" type="ORF">LN473_07585</name>
</gene>
<comment type="caution">
    <text evidence="1">The sequence shown here is derived from an EMBL/GenBank/DDBJ whole genome shotgun (WGS) entry which is preliminary data.</text>
</comment>
<protein>
    <submittedName>
        <fullName evidence="1">Uncharacterized protein</fullName>
    </submittedName>
</protein>
<name>A0ABS8L9G1_9XANT</name>
<reference evidence="1" key="1">
    <citation type="submission" date="2021-11" db="EMBL/GenBank/DDBJ databases">
        <title>Genome resources and taxonomic validation of 89 Xanthomonas strains.</title>
        <authorList>
            <person name="Tambong J.T."/>
        </authorList>
    </citation>
    <scope>NUCLEOTIDE SEQUENCE</scope>
    <source>
        <strain evidence="1">Bv 5-4A</strain>
    </source>
</reference>
<sequence length="141" mass="15223">MKNPLLVWHEGCCRHAENATTRLPLAAAGNIEAGDPGNDLRPSAWRCVCAMAFASNQAEPNHTGLPAPDAGDVQLLHRHQQQAARRRYLRTVGCDGCRRSMAAMPSSNADVQCDRVDAAMCMLRGALICDRCCSRVPSPPA</sequence>
<dbReference type="EMBL" id="JAJIUN010000032">
    <property type="protein sequence ID" value="MCC8621845.1"/>
    <property type="molecule type" value="Genomic_DNA"/>
</dbReference>
<organism evidence="1 2">
    <name type="scientific">Xanthomonas vesicatoria</name>
    <dbReference type="NCBI Taxonomy" id="56460"/>
    <lineage>
        <taxon>Bacteria</taxon>
        <taxon>Pseudomonadati</taxon>
        <taxon>Pseudomonadota</taxon>
        <taxon>Gammaproteobacteria</taxon>
        <taxon>Lysobacterales</taxon>
        <taxon>Lysobacteraceae</taxon>
        <taxon>Xanthomonas</taxon>
    </lineage>
</organism>
<accession>A0ABS8L9G1</accession>
<evidence type="ECO:0000313" key="1">
    <source>
        <dbReference type="EMBL" id="MCC8621845.1"/>
    </source>
</evidence>
<dbReference type="Proteomes" id="UP001430544">
    <property type="component" value="Unassembled WGS sequence"/>
</dbReference>
<dbReference type="RefSeq" id="WP_126936921.1">
    <property type="nucleotide sequence ID" value="NZ_CP018470.1"/>
</dbReference>
<evidence type="ECO:0000313" key="2">
    <source>
        <dbReference type="Proteomes" id="UP001430544"/>
    </source>
</evidence>
<proteinExistence type="predicted"/>